<dbReference type="Pfam" id="PF00096">
    <property type="entry name" value="zf-C2H2"/>
    <property type="match status" value="2"/>
</dbReference>
<keyword evidence="4" id="KW-0862">Zinc</keyword>
<dbReference type="Proteomes" id="UP000799324">
    <property type="component" value="Unassembled WGS sequence"/>
</dbReference>
<dbReference type="InterPro" id="IPR013087">
    <property type="entry name" value="Znf_C2H2_type"/>
</dbReference>
<dbReference type="GO" id="GO:0008270">
    <property type="term" value="F:zinc ion binding"/>
    <property type="evidence" value="ECO:0007669"/>
    <property type="project" value="UniProtKB-KW"/>
</dbReference>
<feature type="region of interest" description="Disordered" evidence="6">
    <location>
        <begin position="866"/>
        <end position="886"/>
    </location>
</feature>
<keyword evidence="1" id="KW-0479">Metal-binding</keyword>
<feature type="region of interest" description="Disordered" evidence="6">
    <location>
        <begin position="911"/>
        <end position="934"/>
    </location>
</feature>
<keyword evidence="3 5" id="KW-0863">Zinc-finger</keyword>
<dbReference type="InterPro" id="IPR027417">
    <property type="entry name" value="P-loop_NTPase"/>
</dbReference>
<proteinExistence type="predicted"/>
<protein>
    <recommendedName>
        <fullName evidence="7">C2H2-type domain-containing protein</fullName>
    </recommendedName>
</protein>
<dbReference type="AlphaFoldDB" id="A0A6A6SJC4"/>
<dbReference type="SUPFAM" id="SSF57667">
    <property type="entry name" value="beta-beta-alpha zinc fingers"/>
    <property type="match status" value="1"/>
</dbReference>
<evidence type="ECO:0000259" key="7">
    <source>
        <dbReference type="PROSITE" id="PS50157"/>
    </source>
</evidence>
<feature type="domain" description="C2H2-type" evidence="7">
    <location>
        <begin position="967"/>
        <end position="994"/>
    </location>
</feature>
<sequence length="1051" mass="120073">MAQARFPDVDPSLGAAPFERALANFKMGLKRRDLEAFKKTTLTNLKTTIGELQEKQHASRRLQGLNRLQPFLEAMDQFGKAISILANTNEFIAFVWGPVKLLLSIASTFVDAFKELLSVYQQIGEHLPNIMRYEELFRHNAGVREALVLLYGDILLFHQAALKYFQASLWKQIFKATWKDYKSKFGEMISDMSRHYKLVESTATVEQIADLQRSREIENQHRESASKDEHLRKLYMVTQWLRPASVEGDHMTHMKKRVPSKATGMWLFDDPTFQEWFDLQFPMVPPLLWLCGIPGAGKTVLASLVIEKALELLPTPTVVYFYCRHKDPERDNFRAIARTILSQLLTQDRDLLAYFYRKCCESGEPVLESRSTIESLLKEAFENCKCAYIVIDGLDECSREDRKDIAQWFRALIEDLPTSEPDRLRCLFVSQDDGFARKDLSGLAKIKIEIEDNKTDIESYCISQAEKLTLPPYHLARERASAIAKIVTDSISGMFLLATLIWHEILGQTSIAGLEEELEPDVFPKEVSIAYDRILTRIQATVSESRWDEVRLILGWLVVAKRPLKWHEIQCLKAINFVKGTIEYERERFIIGPTDLLDSLVDEREDGTVQLVHLSAKYFLVDDERIDVAAEELKMATLCLDYINMSALTSPTATAANSGHYGFVEYAMLYWVRHIEAGLAGHQAHQSCLEDLAETVDNFLQQHWHEPDQPLAISQRNRDKFAWFENHAYFEQFLQAVVSTRKQITFFGKMKQGEIALDSSEVISRVRETIENTYESGPRVLRDDLEIKYGANLFKCPRFSCQSFTSGFSSRTDRDRHIDKHDRPFRCTETACTGYVFGFATVSDLDKHMRETHSTVRDNIQFPTDEDVQNSMLPNTVDPQSAVTSDPTIDNEATIEITPESVSRLDTQLEAGPGIQPEPIFHPLPAPQRTRRRGRQREFTCSHCGKMFRKKYNWTSHLLTHSTEKPFKCSQCEKAFSRATDLRRHGGSHGEKMYVCFGQLEGGGTWGCGRSFARADILSGHHKTKVGQLCIKELLIERSRGGTEGLGATIS</sequence>
<dbReference type="PANTHER" id="PTHR10039">
    <property type="entry name" value="AMELOGENIN"/>
    <property type="match status" value="1"/>
</dbReference>
<reference evidence="8" key="1">
    <citation type="journal article" date="2020" name="Stud. Mycol.">
        <title>101 Dothideomycetes genomes: a test case for predicting lifestyles and emergence of pathogens.</title>
        <authorList>
            <person name="Haridas S."/>
            <person name="Albert R."/>
            <person name="Binder M."/>
            <person name="Bloem J."/>
            <person name="Labutti K."/>
            <person name="Salamov A."/>
            <person name="Andreopoulos B."/>
            <person name="Baker S."/>
            <person name="Barry K."/>
            <person name="Bills G."/>
            <person name="Bluhm B."/>
            <person name="Cannon C."/>
            <person name="Castanera R."/>
            <person name="Culley D."/>
            <person name="Daum C."/>
            <person name="Ezra D."/>
            <person name="Gonzalez J."/>
            <person name="Henrissat B."/>
            <person name="Kuo A."/>
            <person name="Liang C."/>
            <person name="Lipzen A."/>
            <person name="Lutzoni F."/>
            <person name="Magnuson J."/>
            <person name="Mondo S."/>
            <person name="Nolan M."/>
            <person name="Ohm R."/>
            <person name="Pangilinan J."/>
            <person name="Park H.-J."/>
            <person name="Ramirez L."/>
            <person name="Alfaro M."/>
            <person name="Sun H."/>
            <person name="Tritt A."/>
            <person name="Yoshinaga Y."/>
            <person name="Zwiers L.-H."/>
            <person name="Turgeon B."/>
            <person name="Goodwin S."/>
            <person name="Spatafora J."/>
            <person name="Crous P."/>
            <person name="Grigoriev I."/>
        </authorList>
    </citation>
    <scope>NUCLEOTIDE SEQUENCE</scope>
    <source>
        <strain evidence="8">CBS 122681</strain>
    </source>
</reference>
<dbReference type="FunFam" id="3.30.160.60:FF:001049">
    <property type="entry name" value="zinc finger protein 319"/>
    <property type="match status" value="1"/>
</dbReference>
<keyword evidence="9" id="KW-1185">Reference proteome</keyword>
<feature type="compositionally biased region" description="Polar residues" evidence="6">
    <location>
        <begin position="869"/>
        <end position="886"/>
    </location>
</feature>
<accession>A0A6A6SJC4</accession>
<gene>
    <name evidence="8" type="ORF">K491DRAFT_699595</name>
</gene>
<dbReference type="Pfam" id="PF24883">
    <property type="entry name" value="NPHP3_N"/>
    <property type="match status" value="1"/>
</dbReference>
<evidence type="ECO:0000313" key="9">
    <source>
        <dbReference type="Proteomes" id="UP000799324"/>
    </source>
</evidence>
<dbReference type="InterPro" id="IPR056884">
    <property type="entry name" value="NPHP3-like_N"/>
</dbReference>
<dbReference type="SUPFAM" id="SSF52540">
    <property type="entry name" value="P-loop containing nucleoside triphosphate hydrolases"/>
    <property type="match status" value="1"/>
</dbReference>
<keyword evidence="2" id="KW-0677">Repeat</keyword>
<evidence type="ECO:0000256" key="5">
    <source>
        <dbReference type="PROSITE-ProRule" id="PRU00042"/>
    </source>
</evidence>
<dbReference type="SMART" id="SM00355">
    <property type="entry name" value="ZnF_C2H2"/>
    <property type="match status" value="4"/>
</dbReference>
<dbReference type="InterPro" id="IPR036236">
    <property type="entry name" value="Znf_C2H2_sf"/>
</dbReference>
<dbReference type="PROSITE" id="PS00028">
    <property type="entry name" value="ZINC_FINGER_C2H2_1"/>
    <property type="match status" value="2"/>
</dbReference>
<dbReference type="PANTHER" id="PTHR10039:SF14">
    <property type="entry name" value="NACHT DOMAIN-CONTAINING PROTEIN"/>
    <property type="match status" value="1"/>
</dbReference>
<organism evidence="8 9">
    <name type="scientific">Lophiostoma macrostomum CBS 122681</name>
    <dbReference type="NCBI Taxonomy" id="1314788"/>
    <lineage>
        <taxon>Eukaryota</taxon>
        <taxon>Fungi</taxon>
        <taxon>Dikarya</taxon>
        <taxon>Ascomycota</taxon>
        <taxon>Pezizomycotina</taxon>
        <taxon>Dothideomycetes</taxon>
        <taxon>Pleosporomycetidae</taxon>
        <taxon>Pleosporales</taxon>
        <taxon>Lophiostomataceae</taxon>
        <taxon>Lophiostoma</taxon>
    </lineage>
</organism>
<evidence type="ECO:0000256" key="6">
    <source>
        <dbReference type="SAM" id="MobiDB-lite"/>
    </source>
</evidence>
<name>A0A6A6SJC4_9PLEO</name>
<dbReference type="OrthoDB" id="21416at2759"/>
<evidence type="ECO:0000256" key="3">
    <source>
        <dbReference type="ARBA" id="ARBA00022771"/>
    </source>
</evidence>
<dbReference type="PROSITE" id="PS50157">
    <property type="entry name" value="ZINC_FINGER_C2H2_2"/>
    <property type="match status" value="2"/>
</dbReference>
<evidence type="ECO:0000256" key="4">
    <source>
        <dbReference type="ARBA" id="ARBA00022833"/>
    </source>
</evidence>
<evidence type="ECO:0000256" key="2">
    <source>
        <dbReference type="ARBA" id="ARBA00022737"/>
    </source>
</evidence>
<feature type="domain" description="C2H2-type" evidence="7">
    <location>
        <begin position="939"/>
        <end position="966"/>
    </location>
</feature>
<dbReference type="Gene3D" id="3.30.160.60">
    <property type="entry name" value="Classic Zinc Finger"/>
    <property type="match status" value="2"/>
</dbReference>
<evidence type="ECO:0000256" key="1">
    <source>
        <dbReference type="ARBA" id="ARBA00022723"/>
    </source>
</evidence>
<dbReference type="Gene3D" id="3.40.50.300">
    <property type="entry name" value="P-loop containing nucleotide triphosphate hydrolases"/>
    <property type="match status" value="1"/>
</dbReference>
<dbReference type="EMBL" id="MU004612">
    <property type="protein sequence ID" value="KAF2647502.1"/>
    <property type="molecule type" value="Genomic_DNA"/>
</dbReference>
<evidence type="ECO:0000313" key="8">
    <source>
        <dbReference type="EMBL" id="KAF2647502.1"/>
    </source>
</evidence>
<dbReference type="InterPro" id="IPR056125">
    <property type="entry name" value="DUF7708"/>
</dbReference>
<dbReference type="Pfam" id="PF24809">
    <property type="entry name" value="DUF7708"/>
    <property type="match status" value="1"/>
</dbReference>